<evidence type="ECO:0000256" key="1">
    <source>
        <dbReference type="SAM" id="MobiDB-lite"/>
    </source>
</evidence>
<reference evidence="3 4" key="1">
    <citation type="submission" date="2022-06" db="EMBL/GenBank/DDBJ databases">
        <title>Endosaccharibacter gen. nov., sp. nov., endophytic bacteria isolated from sugarcane.</title>
        <authorList>
            <person name="Pitiwittayakul N."/>
            <person name="Yukphan P."/>
            <person name="Charoenyingcharoen P."/>
            <person name="Tanasupawat S."/>
        </authorList>
    </citation>
    <scope>NUCLEOTIDE SEQUENCE [LARGE SCALE GENOMIC DNA]</scope>
    <source>
        <strain evidence="3 4">KSS8</strain>
    </source>
</reference>
<comment type="caution">
    <text evidence="3">The sequence shown here is derived from an EMBL/GenBank/DDBJ whole genome shotgun (WGS) entry which is preliminary data.</text>
</comment>
<name>A0ABT1W710_9PROT</name>
<dbReference type="EMBL" id="JAMSKV010000007">
    <property type="protein sequence ID" value="MCQ8278652.1"/>
    <property type="molecule type" value="Genomic_DNA"/>
</dbReference>
<feature type="compositionally biased region" description="Pro residues" evidence="1">
    <location>
        <begin position="403"/>
        <end position="412"/>
    </location>
</feature>
<evidence type="ECO:0000313" key="4">
    <source>
        <dbReference type="Proteomes" id="UP001524587"/>
    </source>
</evidence>
<dbReference type="InterPro" id="IPR015943">
    <property type="entry name" value="WD40/YVTN_repeat-like_dom_sf"/>
</dbReference>
<organism evidence="3 4">
    <name type="scientific">Endosaccharibacter trunci</name>
    <dbReference type="NCBI Taxonomy" id="2812733"/>
    <lineage>
        <taxon>Bacteria</taxon>
        <taxon>Pseudomonadati</taxon>
        <taxon>Pseudomonadota</taxon>
        <taxon>Alphaproteobacteria</taxon>
        <taxon>Acetobacterales</taxon>
        <taxon>Acetobacteraceae</taxon>
        <taxon>Endosaccharibacter</taxon>
    </lineage>
</organism>
<feature type="compositionally biased region" description="Low complexity" evidence="1">
    <location>
        <begin position="425"/>
        <end position="445"/>
    </location>
</feature>
<keyword evidence="2" id="KW-0732">Signal</keyword>
<keyword evidence="4" id="KW-1185">Reference proteome</keyword>
<feature type="chain" id="PRO_5045408433" description="Photosynthesis system II assembly factor Ycf48/Hcf136-like domain-containing protein" evidence="2">
    <location>
        <begin position="31"/>
        <end position="477"/>
    </location>
</feature>
<proteinExistence type="predicted"/>
<dbReference type="InterPro" id="IPR036278">
    <property type="entry name" value="Sialidase_sf"/>
</dbReference>
<gene>
    <name evidence="3" type="ORF">NFI95_09330</name>
</gene>
<protein>
    <recommendedName>
        <fullName evidence="5">Photosynthesis system II assembly factor Ycf48/Hcf136-like domain-containing protein</fullName>
    </recommendedName>
</protein>
<feature type="compositionally biased region" description="Low complexity" evidence="1">
    <location>
        <begin position="35"/>
        <end position="46"/>
    </location>
</feature>
<accession>A0ABT1W710</accession>
<evidence type="ECO:0000313" key="3">
    <source>
        <dbReference type="EMBL" id="MCQ8278652.1"/>
    </source>
</evidence>
<dbReference type="SUPFAM" id="SSF50939">
    <property type="entry name" value="Sialidases"/>
    <property type="match status" value="1"/>
</dbReference>
<feature type="compositionally biased region" description="Pro residues" evidence="1">
    <location>
        <begin position="48"/>
        <end position="80"/>
    </location>
</feature>
<evidence type="ECO:0008006" key="5">
    <source>
        <dbReference type="Google" id="ProtNLM"/>
    </source>
</evidence>
<dbReference type="PANTHER" id="PTHR47199">
    <property type="entry name" value="PHOTOSYSTEM II STABILITY/ASSEMBLY FACTOR HCF136, CHLOROPLASTIC"/>
    <property type="match status" value="1"/>
</dbReference>
<feature type="compositionally biased region" description="Basic and acidic residues" evidence="1">
    <location>
        <begin position="448"/>
        <end position="461"/>
    </location>
</feature>
<feature type="region of interest" description="Disordered" evidence="1">
    <location>
        <begin position="402"/>
        <end position="477"/>
    </location>
</feature>
<feature type="signal peptide" evidence="2">
    <location>
        <begin position="1"/>
        <end position="30"/>
    </location>
</feature>
<dbReference type="RefSeq" id="WP_422864134.1">
    <property type="nucleotide sequence ID" value="NZ_JAMSKV010000007.1"/>
</dbReference>
<dbReference type="Proteomes" id="UP001524587">
    <property type="component" value="Unassembled WGS sequence"/>
</dbReference>
<dbReference type="PANTHER" id="PTHR47199:SF2">
    <property type="entry name" value="PHOTOSYSTEM II STABILITY_ASSEMBLY FACTOR HCF136, CHLOROPLASTIC"/>
    <property type="match status" value="1"/>
</dbReference>
<dbReference type="Gene3D" id="2.130.10.10">
    <property type="entry name" value="YVTN repeat-like/Quinoprotein amine dehydrogenase"/>
    <property type="match status" value="1"/>
</dbReference>
<feature type="region of interest" description="Disordered" evidence="1">
    <location>
        <begin position="35"/>
        <end position="80"/>
    </location>
</feature>
<sequence>MPRTLISRACAASLLGAALVLPCAAVQASAAEPSHAAHPRAAAKMPEPAKPASPPASPTPEPPAPPAPPPGPLDAPAPIVPNPAKTLVEALARAGSRLVAVGLHGLILISDDNGLSWRQVQPPVQATLTGVAFADDHTGWAIGHYGVVLRTENAGESWSLALDLPRAALVTLDSALSANASDAVRQREIDAAHRLAAADPSLPFLLMQTEGTDTLRAIGAGGLAMETNDAGRHWHPWSNAIDNPDNLPLLGLAVRDDVAAVDGGQGILLAGRPENGLTRLKLQTDATLFGALNAGPFGFLLYGQQGNAFVGTMAQPAASTKPDAWHQVESPTQNSFTAALLKRDGGVLLGDSAGMVWSLGGKPDNAHLDATPARAPFPILAMADTADGALILAGSGGVLRIEPPAPPAPPTASPVASPAAPPAGPSSAPASPAPATSPLQAAPATPRKPSEAKTGNEKQPDPKGPSPAAHQDGTKPG</sequence>
<evidence type="ECO:0000256" key="2">
    <source>
        <dbReference type="SAM" id="SignalP"/>
    </source>
</evidence>